<name>X7EBH3_9RHOB</name>
<reference evidence="1 2" key="1">
    <citation type="submission" date="2014-01" db="EMBL/GenBank/DDBJ databases">
        <title>Roseivivax halodurans JCM 10272 Genome Sequencing.</title>
        <authorList>
            <person name="Lai Q."/>
            <person name="Li G."/>
            <person name="Shao Z."/>
        </authorList>
    </citation>
    <scope>NUCLEOTIDE SEQUENCE [LARGE SCALE GENOMIC DNA]</scope>
    <source>
        <strain evidence="1 2">JCM 10272</strain>
    </source>
</reference>
<dbReference type="EMBL" id="JALZ01000027">
    <property type="protein sequence ID" value="ETX13409.1"/>
    <property type="molecule type" value="Genomic_DNA"/>
</dbReference>
<keyword evidence="2" id="KW-1185">Reference proteome</keyword>
<protein>
    <submittedName>
        <fullName evidence="1">Uncharacterized protein</fullName>
    </submittedName>
</protein>
<proteinExistence type="predicted"/>
<organism evidence="1 2">
    <name type="scientific">Roseivivax halodurans JCM 10272</name>
    <dbReference type="NCBI Taxonomy" id="1449350"/>
    <lineage>
        <taxon>Bacteria</taxon>
        <taxon>Pseudomonadati</taxon>
        <taxon>Pseudomonadota</taxon>
        <taxon>Alphaproteobacteria</taxon>
        <taxon>Rhodobacterales</taxon>
        <taxon>Roseobacteraceae</taxon>
        <taxon>Roseivivax</taxon>
    </lineage>
</organism>
<dbReference type="STRING" id="1449350.OCH239_10530"/>
<comment type="caution">
    <text evidence="1">The sequence shown here is derived from an EMBL/GenBank/DDBJ whole genome shotgun (WGS) entry which is preliminary data.</text>
</comment>
<accession>X7EBH3</accession>
<gene>
    <name evidence="1" type="ORF">OCH239_10530</name>
</gene>
<dbReference type="AlphaFoldDB" id="X7EBH3"/>
<sequence length="37" mass="3923">MNVSLSEDDFADIDAELAHRPVAGARYTAEGMKGVDA</sequence>
<evidence type="ECO:0000313" key="2">
    <source>
        <dbReference type="Proteomes" id="UP000022447"/>
    </source>
</evidence>
<dbReference type="Proteomes" id="UP000022447">
    <property type="component" value="Unassembled WGS sequence"/>
</dbReference>
<evidence type="ECO:0000313" key="1">
    <source>
        <dbReference type="EMBL" id="ETX13409.1"/>
    </source>
</evidence>